<dbReference type="EMBL" id="FXTH01000009">
    <property type="protein sequence ID" value="SMO68316.1"/>
    <property type="molecule type" value="Genomic_DNA"/>
</dbReference>
<protein>
    <recommendedName>
        <fullName evidence="4">Intracellular proteinase inhibitor</fullName>
    </recommendedName>
</protein>
<evidence type="ECO:0000313" key="2">
    <source>
        <dbReference type="EMBL" id="SMO68316.1"/>
    </source>
</evidence>
<dbReference type="Proteomes" id="UP000317593">
    <property type="component" value="Unassembled WGS sequence"/>
</dbReference>
<feature type="signal peptide" evidence="1">
    <location>
        <begin position="1"/>
        <end position="31"/>
    </location>
</feature>
<proteinExistence type="predicted"/>
<dbReference type="RefSeq" id="WP_142714639.1">
    <property type="nucleotide sequence ID" value="NZ_FXTH01000009.1"/>
</dbReference>
<organism evidence="2 3">
    <name type="scientific">Fodinibius sediminis</name>
    <dbReference type="NCBI Taxonomy" id="1214077"/>
    <lineage>
        <taxon>Bacteria</taxon>
        <taxon>Pseudomonadati</taxon>
        <taxon>Balneolota</taxon>
        <taxon>Balneolia</taxon>
        <taxon>Balneolales</taxon>
        <taxon>Balneolaceae</taxon>
        <taxon>Fodinibius</taxon>
    </lineage>
</organism>
<reference evidence="2 3" key="1">
    <citation type="submission" date="2017-05" db="EMBL/GenBank/DDBJ databases">
        <authorList>
            <person name="Varghese N."/>
            <person name="Submissions S."/>
        </authorList>
    </citation>
    <scope>NUCLEOTIDE SEQUENCE [LARGE SCALE GENOMIC DNA]</scope>
    <source>
        <strain evidence="2 3">DSM 21194</strain>
    </source>
</reference>
<dbReference type="PROSITE" id="PS51257">
    <property type="entry name" value="PROKAR_LIPOPROTEIN"/>
    <property type="match status" value="1"/>
</dbReference>
<gene>
    <name evidence="2" type="ORF">SAMN06265218_10943</name>
</gene>
<name>A0A521D9C2_9BACT</name>
<accession>A0A521D9C2</accession>
<keyword evidence="3" id="KW-1185">Reference proteome</keyword>
<keyword evidence="1" id="KW-0732">Signal</keyword>
<feature type="chain" id="PRO_5021756728" description="Intracellular proteinase inhibitor" evidence="1">
    <location>
        <begin position="32"/>
        <end position="155"/>
    </location>
</feature>
<evidence type="ECO:0000256" key="1">
    <source>
        <dbReference type="SAM" id="SignalP"/>
    </source>
</evidence>
<sequence>MKFSIPFTHIMIIPVLTLALFLAGCSNPASSSDEEEHHHPEGVILKMDSTEIVRIEEGVITSGQLEVVNGETTPLITVYFLDHDGELFQPEHDYSLKWNQIDTAVAEINQDSQQTPWSFRLTGNQEGQTMVRFQLWHDKSEHADFETPSIPVTVN</sequence>
<dbReference type="OrthoDB" id="1524818at2"/>
<evidence type="ECO:0000313" key="3">
    <source>
        <dbReference type="Proteomes" id="UP000317593"/>
    </source>
</evidence>
<dbReference type="AlphaFoldDB" id="A0A521D9C2"/>
<evidence type="ECO:0008006" key="4">
    <source>
        <dbReference type="Google" id="ProtNLM"/>
    </source>
</evidence>